<reference evidence="5 6" key="2">
    <citation type="journal article" date="2008" name="Nature">
        <title>The Phaeodactylum genome reveals the evolutionary history of diatom genomes.</title>
        <authorList>
            <person name="Bowler C."/>
            <person name="Allen A.E."/>
            <person name="Badger J.H."/>
            <person name="Grimwood J."/>
            <person name="Jabbari K."/>
            <person name="Kuo A."/>
            <person name="Maheswari U."/>
            <person name="Martens C."/>
            <person name="Maumus F."/>
            <person name="Otillar R.P."/>
            <person name="Rayko E."/>
            <person name="Salamov A."/>
            <person name="Vandepoele K."/>
            <person name="Beszteri B."/>
            <person name="Gruber A."/>
            <person name="Heijde M."/>
            <person name="Katinka M."/>
            <person name="Mock T."/>
            <person name="Valentin K."/>
            <person name="Verret F."/>
            <person name="Berges J.A."/>
            <person name="Brownlee C."/>
            <person name="Cadoret J.P."/>
            <person name="Chiovitti A."/>
            <person name="Choi C.J."/>
            <person name="Coesel S."/>
            <person name="De Martino A."/>
            <person name="Detter J.C."/>
            <person name="Durkin C."/>
            <person name="Falciatore A."/>
            <person name="Fournet J."/>
            <person name="Haruta M."/>
            <person name="Huysman M.J."/>
            <person name="Jenkins B.D."/>
            <person name="Jiroutova K."/>
            <person name="Jorgensen R.E."/>
            <person name="Joubert Y."/>
            <person name="Kaplan A."/>
            <person name="Kroger N."/>
            <person name="Kroth P.G."/>
            <person name="La Roche J."/>
            <person name="Lindquist E."/>
            <person name="Lommer M."/>
            <person name="Martin-Jezequel V."/>
            <person name="Lopez P.J."/>
            <person name="Lucas S."/>
            <person name="Mangogna M."/>
            <person name="McGinnis K."/>
            <person name="Medlin L.K."/>
            <person name="Montsant A."/>
            <person name="Oudot-Le Secq M.P."/>
            <person name="Napoli C."/>
            <person name="Obornik M."/>
            <person name="Parker M.S."/>
            <person name="Petit J.L."/>
            <person name="Porcel B.M."/>
            <person name="Poulsen N."/>
            <person name="Robison M."/>
            <person name="Rychlewski L."/>
            <person name="Rynearson T.A."/>
            <person name="Schmutz J."/>
            <person name="Shapiro H."/>
            <person name="Siaut M."/>
            <person name="Stanley M."/>
            <person name="Sussman M.R."/>
            <person name="Taylor A.R."/>
            <person name="Vardi A."/>
            <person name="von Dassow P."/>
            <person name="Vyverman W."/>
            <person name="Willis A."/>
            <person name="Wyrwicz L.S."/>
            <person name="Rokhsar D.S."/>
            <person name="Weissenbach J."/>
            <person name="Armbrust E.V."/>
            <person name="Green B.R."/>
            <person name="Van de Peer Y."/>
            <person name="Grigoriev I.V."/>
        </authorList>
    </citation>
    <scope>NUCLEOTIDE SEQUENCE [LARGE SCALE GENOMIC DNA]</scope>
    <source>
        <strain evidence="5 6">CCMP1335</strain>
    </source>
</reference>
<reference evidence="5 6" key="1">
    <citation type="journal article" date="2004" name="Science">
        <title>The genome of the diatom Thalassiosira pseudonana: ecology, evolution, and metabolism.</title>
        <authorList>
            <person name="Armbrust E.V."/>
            <person name="Berges J.A."/>
            <person name="Bowler C."/>
            <person name="Green B.R."/>
            <person name="Martinez D."/>
            <person name="Putnam N.H."/>
            <person name="Zhou S."/>
            <person name="Allen A.E."/>
            <person name="Apt K.E."/>
            <person name="Bechner M."/>
            <person name="Brzezinski M.A."/>
            <person name="Chaal B.K."/>
            <person name="Chiovitti A."/>
            <person name="Davis A.K."/>
            <person name="Demarest M.S."/>
            <person name="Detter J.C."/>
            <person name="Glavina T."/>
            <person name="Goodstein D."/>
            <person name="Hadi M.Z."/>
            <person name="Hellsten U."/>
            <person name="Hildebrand M."/>
            <person name="Jenkins B.D."/>
            <person name="Jurka J."/>
            <person name="Kapitonov V.V."/>
            <person name="Kroger N."/>
            <person name="Lau W.W."/>
            <person name="Lane T.W."/>
            <person name="Larimer F.W."/>
            <person name="Lippmeier J.C."/>
            <person name="Lucas S."/>
            <person name="Medina M."/>
            <person name="Montsant A."/>
            <person name="Obornik M."/>
            <person name="Parker M.S."/>
            <person name="Palenik B."/>
            <person name="Pazour G.J."/>
            <person name="Richardson P.M."/>
            <person name="Rynearson T.A."/>
            <person name="Saito M.A."/>
            <person name="Schwartz D.C."/>
            <person name="Thamatrakoln K."/>
            <person name="Valentin K."/>
            <person name="Vardi A."/>
            <person name="Wilkerson F.P."/>
            <person name="Rokhsar D.S."/>
        </authorList>
    </citation>
    <scope>NUCLEOTIDE SEQUENCE [LARGE SCALE GENOMIC DNA]</scope>
    <source>
        <strain evidence="5 6">CCMP1335</strain>
    </source>
</reference>
<feature type="region of interest" description="Disordered" evidence="3">
    <location>
        <begin position="173"/>
        <end position="206"/>
    </location>
</feature>
<dbReference type="PROSITE" id="PS51845">
    <property type="entry name" value="PDEASE_I_2"/>
    <property type="match status" value="1"/>
</dbReference>
<dbReference type="eggNOG" id="KOG3689">
    <property type="taxonomic scope" value="Eukaryota"/>
</dbReference>
<dbReference type="Pfam" id="PF00233">
    <property type="entry name" value="PDEase_I"/>
    <property type="match status" value="1"/>
</dbReference>
<name>B8C8W4_THAPS</name>
<protein>
    <recommendedName>
        <fullName evidence="4">PDEase domain-containing protein</fullName>
    </recommendedName>
</protein>
<evidence type="ECO:0000259" key="4">
    <source>
        <dbReference type="PROSITE" id="PS51845"/>
    </source>
</evidence>
<dbReference type="HOGENOM" id="CLU_1334265_0_0_1"/>
<keyword evidence="2" id="KW-0378">Hydrolase</keyword>
<feature type="domain" description="PDEase" evidence="4">
    <location>
        <begin position="1"/>
        <end position="206"/>
    </location>
</feature>
<evidence type="ECO:0000256" key="2">
    <source>
        <dbReference type="ARBA" id="ARBA00022801"/>
    </source>
</evidence>
<dbReference type="KEGG" id="tps:THAPSDRAFT_263745"/>
<evidence type="ECO:0000256" key="3">
    <source>
        <dbReference type="SAM" id="MobiDB-lite"/>
    </source>
</evidence>
<dbReference type="Proteomes" id="UP000001449">
    <property type="component" value="Chromosome 10"/>
</dbReference>
<feature type="non-terminal residue" evidence="5">
    <location>
        <position position="1"/>
    </location>
</feature>
<proteinExistence type="predicted"/>
<dbReference type="PaxDb" id="35128-Thaps263745"/>
<dbReference type="AlphaFoldDB" id="B8C8W4"/>
<dbReference type="RefSeq" id="XP_002292938.1">
    <property type="nucleotide sequence ID" value="XM_002292902.1"/>
</dbReference>
<dbReference type="GO" id="GO:0004114">
    <property type="term" value="F:3',5'-cyclic-nucleotide phosphodiesterase activity"/>
    <property type="evidence" value="ECO:0007669"/>
    <property type="project" value="InterPro"/>
</dbReference>
<dbReference type="PANTHER" id="PTHR11347">
    <property type="entry name" value="CYCLIC NUCLEOTIDE PHOSPHODIESTERASE"/>
    <property type="match status" value="1"/>
</dbReference>
<evidence type="ECO:0000313" key="5">
    <source>
        <dbReference type="EMBL" id="EED90134.1"/>
    </source>
</evidence>
<accession>B8C8W4</accession>
<sequence length="206" mass="23291">MLNIAFLSVFSCNSFRKSSSTTHRPTYGIKSSPLTQIAFLFSALVHDVDHTGISNRQLVLESDDLAILYNDQSVAEQRSLAVAFSTLKGVGYRELRGGGEEDQFKFRKLVIDLVLVTDIASPERTQIVKSKWKEAFGEVQFAEKLKKRITVMEEMMRRRVRLLSPRSRFSTHRVKAVATTSTTAPMQKINEQPPTNQHPKDTVSCQ</sequence>
<feature type="compositionally biased region" description="Polar residues" evidence="3">
    <location>
        <begin position="178"/>
        <end position="206"/>
    </location>
</feature>
<gene>
    <name evidence="5" type="ORF">THAPSDRAFT_263745</name>
</gene>
<keyword evidence="1" id="KW-0479">Metal-binding</keyword>
<evidence type="ECO:0000256" key="1">
    <source>
        <dbReference type="ARBA" id="ARBA00022723"/>
    </source>
</evidence>
<organism evidence="5 6">
    <name type="scientific">Thalassiosira pseudonana</name>
    <name type="common">Marine diatom</name>
    <name type="synonym">Cyclotella nana</name>
    <dbReference type="NCBI Taxonomy" id="35128"/>
    <lineage>
        <taxon>Eukaryota</taxon>
        <taxon>Sar</taxon>
        <taxon>Stramenopiles</taxon>
        <taxon>Ochrophyta</taxon>
        <taxon>Bacillariophyta</taxon>
        <taxon>Coscinodiscophyceae</taxon>
        <taxon>Thalassiosirophycidae</taxon>
        <taxon>Thalassiosirales</taxon>
        <taxon>Thalassiosiraceae</taxon>
        <taxon>Thalassiosira</taxon>
    </lineage>
</organism>
<dbReference type="GO" id="GO:0046872">
    <property type="term" value="F:metal ion binding"/>
    <property type="evidence" value="ECO:0007669"/>
    <property type="project" value="UniProtKB-KW"/>
</dbReference>
<evidence type="ECO:0000313" key="6">
    <source>
        <dbReference type="Proteomes" id="UP000001449"/>
    </source>
</evidence>
<dbReference type="InterPro" id="IPR036971">
    <property type="entry name" value="PDEase_catalytic_dom_sf"/>
</dbReference>
<dbReference type="Gene3D" id="1.10.1300.10">
    <property type="entry name" value="3'5'-cyclic nucleotide phosphodiesterase, catalytic domain"/>
    <property type="match status" value="1"/>
</dbReference>
<dbReference type="EMBL" id="CM000646">
    <property type="protein sequence ID" value="EED90134.1"/>
    <property type="molecule type" value="Genomic_DNA"/>
</dbReference>
<keyword evidence="6" id="KW-1185">Reference proteome</keyword>
<dbReference type="InParanoid" id="B8C8W4"/>
<dbReference type="InterPro" id="IPR002073">
    <property type="entry name" value="PDEase_catalytic_dom"/>
</dbReference>
<dbReference type="GeneID" id="7450786"/>
<dbReference type="SUPFAM" id="SSF109604">
    <property type="entry name" value="HD-domain/PDEase-like"/>
    <property type="match status" value="1"/>
</dbReference>
<dbReference type="STRING" id="35128.B8C8W4"/>
<dbReference type="GO" id="GO:0007165">
    <property type="term" value="P:signal transduction"/>
    <property type="evidence" value="ECO:0007669"/>
    <property type="project" value="InterPro"/>
</dbReference>